<evidence type="ECO:0000313" key="3">
    <source>
        <dbReference type="Proteomes" id="UP000066549"/>
    </source>
</evidence>
<proteinExistence type="predicted"/>
<organism evidence="2 3">
    <name type="scientific">Methylophilales bacterium MBRS-H7</name>
    <dbReference type="NCBI Taxonomy" id="1623450"/>
    <lineage>
        <taxon>Bacteria</taxon>
        <taxon>Pseudomonadati</taxon>
        <taxon>Pseudomonadota</taxon>
        <taxon>Betaproteobacteria</taxon>
        <taxon>Nitrosomonadales</taxon>
        <taxon>OM43 clade</taxon>
    </lineage>
</organism>
<reference evidence="2 3" key="1">
    <citation type="submission" date="2015-03" db="EMBL/GenBank/DDBJ databases">
        <title>Comparative analysis of the OM43 clade including a novel species from Red Sea uncovers genomic and metabolic diversity among marine methylotrophs.</title>
        <authorList>
            <person name="Jimenez-Infante F."/>
            <person name="Ngugi D.K."/>
            <person name="Vinu M."/>
            <person name="Alam I."/>
            <person name="Kamau A."/>
            <person name="Blom J."/>
            <person name="Bajic V.B."/>
            <person name="Stingl U."/>
        </authorList>
    </citation>
    <scope>NUCLEOTIDE SEQUENCE [LARGE SCALE GENOMIC DNA]</scope>
    <source>
        <strain evidence="2 3">MBRSH7</strain>
    </source>
</reference>
<evidence type="ECO:0000313" key="2">
    <source>
        <dbReference type="EMBL" id="AKO65832.1"/>
    </source>
</evidence>
<accession>A0A0H4JBH6</accession>
<evidence type="ECO:0000256" key="1">
    <source>
        <dbReference type="SAM" id="Phobius"/>
    </source>
</evidence>
<dbReference type="Proteomes" id="UP000066549">
    <property type="component" value="Chromosome"/>
</dbReference>
<keyword evidence="3" id="KW-1185">Reference proteome</keyword>
<name>A0A0H4JBH6_9PROT</name>
<sequence>MMISFFKSHSTSSRSDKTMQSGFSLPELITYAGLAGIVGLFMWSMMNNFTTKQNNIEELNKILTEKNFTVQKISRLLAKSEANPRAYDGSNTVTFTIGDLNFTNQDGKCMGFNDVVNDQFIRQSLWLGFEEASGPHAVYHGVGIGCEDDMPDSVIKISDPIYVKKDTTRAWFISDNQTVQFNLKPRGRLIGKTNSNLDLDINASQTVIKYNKIQDIGCRIASPNQSWFNGLPSNYRYAFIAFTSNYNNDRDRLTLTGVNCAGNNSTSIGGVSVNCLFCHAGSTSAKCPQTEHNIDADHRARGFLHLDAGAERTSTQWQAILNELEYVPRCVEADGCTPPIVINPGSEIDSKRLITILLSNNQSILEHDENLGTGQGSFILNLHRLSQSCTHENF</sequence>
<keyword evidence="1" id="KW-0472">Membrane</keyword>
<keyword evidence="1" id="KW-1133">Transmembrane helix</keyword>
<protein>
    <submittedName>
        <fullName evidence="2">Uncharacterized protein</fullName>
    </submittedName>
</protein>
<feature type="transmembrane region" description="Helical" evidence="1">
    <location>
        <begin position="28"/>
        <end position="46"/>
    </location>
</feature>
<dbReference type="AlphaFoldDB" id="A0A0H4JBH6"/>
<keyword evidence="1" id="KW-0812">Transmembrane</keyword>
<gene>
    <name evidence="2" type="ORF">VI33_03685</name>
</gene>
<dbReference type="EMBL" id="CP011002">
    <property type="protein sequence ID" value="AKO65832.1"/>
    <property type="molecule type" value="Genomic_DNA"/>
</dbReference>